<dbReference type="Proteomes" id="UP000030645">
    <property type="component" value="Unassembled WGS sequence"/>
</dbReference>
<keyword evidence="3" id="KW-1185">Reference proteome</keyword>
<feature type="region of interest" description="Disordered" evidence="1">
    <location>
        <begin position="21"/>
        <end position="47"/>
    </location>
</feature>
<name>W9QYL4_9ROSA</name>
<proteinExistence type="predicted"/>
<feature type="compositionally biased region" description="Polar residues" evidence="1">
    <location>
        <begin position="21"/>
        <end position="45"/>
    </location>
</feature>
<reference evidence="3" key="1">
    <citation type="submission" date="2013-01" db="EMBL/GenBank/DDBJ databases">
        <title>Draft Genome Sequence of a Mulberry Tree, Morus notabilis C.K. Schneid.</title>
        <authorList>
            <person name="He N."/>
            <person name="Zhao S."/>
        </authorList>
    </citation>
    <scope>NUCLEOTIDE SEQUENCE</scope>
</reference>
<accession>W9QYL4</accession>
<protein>
    <submittedName>
        <fullName evidence="2">Uncharacterized protein</fullName>
    </submittedName>
</protein>
<dbReference type="EMBL" id="KE343877">
    <property type="protein sequence ID" value="EXB44634.1"/>
    <property type="molecule type" value="Genomic_DNA"/>
</dbReference>
<sequence length="128" mass="14817">MANGSQHPSVHEKIHGIGKSYHNSSRLSSHISYQSRPVPQSSAKQYYQPAKCAGHFRRSSIGERRKRSVGLDHLYYDWDYFTRHFDFTMNKDKGYDRDWNRIARKMAGESALGVSSLFIVYPFDTPTL</sequence>
<evidence type="ECO:0000313" key="3">
    <source>
        <dbReference type="Proteomes" id="UP000030645"/>
    </source>
</evidence>
<evidence type="ECO:0000256" key="1">
    <source>
        <dbReference type="SAM" id="MobiDB-lite"/>
    </source>
</evidence>
<organism evidence="2 3">
    <name type="scientific">Morus notabilis</name>
    <dbReference type="NCBI Taxonomy" id="981085"/>
    <lineage>
        <taxon>Eukaryota</taxon>
        <taxon>Viridiplantae</taxon>
        <taxon>Streptophyta</taxon>
        <taxon>Embryophyta</taxon>
        <taxon>Tracheophyta</taxon>
        <taxon>Spermatophyta</taxon>
        <taxon>Magnoliopsida</taxon>
        <taxon>eudicotyledons</taxon>
        <taxon>Gunneridae</taxon>
        <taxon>Pentapetalae</taxon>
        <taxon>rosids</taxon>
        <taxon>fabids</taxon>
        <taxon>Rosales</taxon>
        <taxon>Moraceae</taxon>
        <taxon>Moreae</taxon>
        <taxon>Morus</taxon>
    </lineage>
</organism>
<gene>
    <name evidence="2" type="ORF">L484_010325</name>
</gene>
<evidence type="ECO:0000313" key="2">
    <source>
        <dbReference type="EMBL" id="EXB44634.1"/>
    </source>
</evidence>
<dbReference type="AlphaFoldDB" id="W9QYL4"/>